<comment type="caution">
    <text evidence="1">The sequence shown here is derived from an EMBL/GenBank/DDBJ whole genome shotgun (WGS) entry which is preliminary data.</text>
</comment>
<dbReference type="Proteomes" id="UP001162992">
    <property type="component" value="Chromosome 18"/>
</dbReference>
<gene>
    <name evidence="1" type="ORF">O6H91_18G041900</name>
</gene>
<keyword evidence="2" id="KW-1185">Reference proteome</keyword>
<organism evidence="1 2">
    <name type="scientific">Diphasiastrum complanatum</name>
    <name type="common">Issler's clubmoss</name>
    <name type="synonym">Lycopodium complanatum</name>
    <dbReference type="NCBI Taxonomy" id="34168"/>
    <lineage>
        <taxon>Eukaryota</taxon>
        <taxon>Viridiplantae</taxon>
        <taxon>Streptophyta</taxon>
        <taxon>Embryophyta</taxon>
        <taxon>Tracheophyta</taxon>
        <taxon>Lycopodiopsida</taxon>
        <taxon>Lycopodiales</taxon>
        <taxon>Lycopodiaceae</taxon>
        <taxon>Lycopodioideae</taxon>
        <taxon>Diphasiastrum</taxon>
    </lineage>
</organism>
<evidence type="ECO:0000313" key="2">
    <source>
        <dbReference type="Proteomes" id="UP001162992"/>
    </source>
</evidence>
<name>A0ACC2B0F6_DIPCM</name>
<accession>A0ACC2B0F6</accession>
<reference evidence="2" key="1">
    <citation type="journal article" date="2024" name="Proc. Natl. Acad. Sci. U.S.A.">
        <title>Extraordinary preservation of gene collinearity over three hundred million years revealed in homosporous lycophytes.</title>
        <authorList>
            <person name="Li C."/>
            <person name="Wickell D."/>
            <person name="Kuo L.Y."/>
            <person name="Chen X."/>
            <person name="Nie B."/>
            <person name="Liao X."/>
            <person name="Peng D."/>
            <person name="Ji J."/>
            <person name="Jenkins J."/>
            <person name="Williams M."/>
            <person name="Shu S."/>
            <person name="Plott C."/>
            <person name="Barry K."/>
            <person name="Rajasekar S."/>
            <person name="Grimwood J."/>
            <person name="Han X."/>
            <person name="Sun S."/>
            <person name="Hou Z."/>
            <person name="He W."/>
            <person name="Dai G."/>
            <person name="Sun C."/>
            <person name="Schmutz J."/>
            <person name="Leebens-Mack J.H."/>
            <person name="Li F.W."/>
            <person name="Wang L."/>
        </authorList>
    </citation>
    <scope>NUCLEOTIDE SEQUENCE [LARGE SCALE GENOMIC DNA]</scope>
    <source>
        <strain evidence="2">cv. PW_Plant_1</strain>
    </source>
</reference>
<protein>
    <submittedName>
        <fullName evidence="1">Uncharacterized protein</fullName>
    </submittedName>
</protein>
<dbReference type="EMBL" id="CM055109">
    <property type="protein sequence ID" value="KAJ7523220.1"/>
    <property type="molecule type" value="Genomic_DNA"/>
</dbReference>
<evidence type="ECO:0000313" key="1">
    <source>
        <dbReference type="EMBL" id="KAJ7523220.1"/>
    </source>
</evidence>
<proteinExistence type="predicted"/>
<sequence>MGNSAVILFSMAFVALVLQQTAGLVKDLQYEVDESTHDVWPPDSLPKSFLCPKNACHYTNIGGVETFQLLNQHTNRLEVKVHNTYTSGTHVFQGKLRISPPLFDECLFQIFGGSDKATQFMLRAYSGNGGKLTRYEHDVLATGVDNAWVDVKIVHDKGNYVEAFINNVSKGKWPDTDRDVPNNFKYGVYGSLKTSNARVQWKDVSIS</sequence>